<accession>A0ACB8QDB3</accession>
<evidence type="ECO:0000313" key="2">
    <source>
        <dbReference type="Proteomes" id="UP000814128"/>
    </source>
</evidence>
<evidence type="ECO:0000313" key="1">
    <source>
        <dbReference type="EMBL" id="KAI0029560.1"/>
    </source>
</evidence>
<name>A0ACB8QDB3_9AGAM</name>
<gene>
    <name evidence="1" type="ORF">K488DRAFT_88597</name>
</gene>
<dbReference type="Proteomes" id="UP000814128">
    <property type="component" value="Unassembled WGS sequence"/>
</dbReference>
<dbReference type="EMBL" id="MU273668">
    <property type="protein sequence ID" value="KAI0029560.1"/>
    <property type="molecule type" value="Genomic_DNA"/>
</dbReference>
<keyword evidence="2" id="KW-1185">Reference proteome</keyword>
<proteinExistence type="predicted"/>
<protein>
    <submittedName>
        <fullName evidence="1">Uncharacterized protein</fullName>
    </submittedName>
</protein>
<reference evidence="1" key="2">
    <citation type="journal article" date="2022" name="New Phytol.">
        <title>Evolutionary transition to the ectomycorrhizal habit in the genomes of a hyperdiverse lineage of mushroom-forming fungi.</title>
        <authorList>
            <person name="Looney B."/>
            <person name="Miyauchi S."/>
            <person name="Morin E."/>
            <person name="Drula E."/>
            <person name="Courty P.E."/>
            <person name="Kohler A."/>
            <person name="Kuo A."/>
            <person name="LaButti K."/>
            <person name="Pangilinan J."/>
            <person name="Lipzen A."/>
            <person name="Riley R."/>
            <person name="Andreopoulos W."/>
            <person name="He G."/>
            <person name="Johnson J."/>
            <person name="Nolan M."/>
            <person name="Tritt A."/>
            <person name="Barry K.W."/>
            <person name="Grigoriev I.V."/>
            <person name="Nagy L.G."/>
            <person name="Hibbett D."/>
            <person name="Henrissat B."/>
            <person name="Matheny P.B."/>
            <person name="Labbe J."/>
            <person name="Martin F.M."/>
        </authorList>
    </citation>
    <scope>NUCLEOTIDE SEQUENCE</scope>
    <source>
        <strain evidence="1">EC-137</strain>
    </source>
</reference>
<reference evidence="1" key="1">
    <citation type="submission" date="2021-02" db="EMBL/GenBank/DDBJ databases">
        <authorList>
            <consortium name="DOE Joint Genome Institute"/>
            <person name="Ahrendt S."/>
            <person name="Looney B.P."/>
            <person name="Miyauchi S."/>
            <person name="Morin E."/>
            <person name="Drula E."/>
            <person name="Courty P.E."/>
            <person name="Chicoki N."/>
            <person name="Fauchery L."/>
            <person name="Kohler A."/>
            <person name="Kuo A."/>
            <person name="Labutti K."/>
            <person name="Pangilinan J."/>
            <person name="Lipzen A."/>
            <person name="Riley R."/>
            <person name="Andreopoulos W."/>
            <person name="He G."/>
            <person name="Johnson J."/>
            <person name="Barry K.W."/>
            <person name="Grigoriev I.V."/>
            <person name="Nagy L."/>
            <person name="Hibbett D."/>
            <person name="Henrissat B."/>
            <person name="Matheny P.B."/>
            <person name="Labbe J."/>
            <person name="Martin F."/>
        </authorList>
    </citation>
    <scope>NUCLEOTIDE SEQUENCE</scope>
    <source>
        <strain evidence="1">EC-137</strain>
    </source>
</reference>
<organism evidence="1 2">
    <name type="scientific">Vararia minispora EC-137</name>
    <dbReference type="NCBI Taxonomy" id="1314806"/>
    <lineage>
        <taxon>Eukaryota</taxon>
        <taxon>Fungi</taxon>
        <taxon>Dikarya</taxon>
        <taxon>Basidiomycota</taxon>
        <taxon>Agaricomycotina</taxon>
        <taxon>Agaricomycetes</taxon>
        <taxon>Russulales</taxon>
        <taxon>Lachnocladiaceae</taxon>
        <taxon>Vararia</taxon>
    </lineage>
</organism>
<comment type="caution">
    <text evidence="1">The sequence shown here is derived from an EMBL/GenBank/DDBJ whole genome shotgun (WGS) entry which is preliminary data.</text>
</comment>
<sequence length="347" mass="35902">MQRSVTQCKPQPTILDQAQPSSSLPRPRSSSAHPITTGHPYPFSSRPRSKPSAPLQFSQHLRAKPKPKRRTKLVVQNPEPTPSPEPALPPPQLKCTAPDCETSLSPVTPLRPPSAQILPLSPRAARANVDSPATPVTTPASVYATPAAFSSTPANILSVLAAVYATPAIAPSTPVRTPLPSTPGRVPDGAYQLPVLSFSPPALSPLSFIDAIAQDGRSGGATRLNAQNPGARKRKAPPEEPAEPSTTSEPSSPPSTTPTPEPSIVSDAVLGGLVGAAANAALARRGRKRARTGGYDGGVGALSVGGGVAPDTCTGPSADARGYEDKGSARRRSLRTKRQARARASLC</sequence>